<keyword evidence="4" id="KW-1185">Reference proteome</keyword>
<dbReference type="PANTHER" id="PTHR21339:SF0">
    <property type="entry name" value="S-ADENOSYLMETHIONINE-DEPENDENT NUCLEOTIDE DEHYDRATASE RSAD2"/>
    <property type="match status" value="1"/>
</dbReference>
<evidence type="ECO:0000256" key="1">
    <source>
        <dbReference type="ARBA" id="ARBA00001966"/>
    </source>
</evidence>
<keyword evidence="2" id="KW-0411">Iron-sulfur</keyword>
<keyword evidence="2" id="KW-0004">4Fe-4S</keyword>
<keyword evidence="2" id="KW-0479">Metal-binding</keyword>
<dbReference type="PANTHER" id="PTHR21339">
    <property type="entry name" value="RADICAL S-ADENOSYL METHIONINE DOMAIN-CONTAINING PROTEIN 2"/>
    <property type="match status" value="1"/>
</dbReference>
<proteinExistence type="predicted"/>
<evidence type="ECO:0000313" key="4">
    <source>
        <dbReference type="Proteomes" id="UP000828390"/>
    </source>
</evidence>
<gene>
    <name evidence="3" type="ORF">DPMN_059304</name>
</gene>
<evidence type="ECO:0000256" key="2">
    <source>
        <dbReference type="ARBA" id="ARBA00022485"/>
    </source>
</evidence>
<sequence length="136" mass="15309">MELFAATACILCAALFAFLLAINRFRLYIKLKEPNNNLCATENTCCGEIKLQNGELPAGKLPTRKPPARMPTVMPSDEYAEKVVPLSVNYHFTRKGNYKCGFCFHTAKTWFVLPLDDAKRGLELLKNAGKWLINIL</sequence>
<evidence type="ECO:0000313" key="3">
    <source>
        <dbReference type="EMBL" id="KAH3716580.1"/>
    </source>
</evidence>
<comment type="caution">
    <text evidence="3">The sequence shown here is derived from an EMBL/GenBank/DDBJ whole genome shotgun (WGS) entry which is preliminary data.</text>
</comment>
<dbReference type="AlphaFoldDB" id="A0A9D4C3T2"/>
<reference evidence="3" key="1">
    <citation type="journal article" date="2019" name="bioRxiv">
        <title>The Genome of the Zebra Mussel, Dreissena polymorpha: A Resource for Invasive Species Research.</title>
        <authorList>
            <person name="McCartney M.A."/>
            <person name="Auch B."/>
            <person name="Kono T."/>
            <person name="Mallez S."/>
            <person name="Zhang Y."/>
            <person name="Obille A."/>
            <person name="Becker A."/>
            <person name="Abrahante J.E."/>
            <person name="Garbe J."/>
            <person name="Badalamenti J.P."/>
            <person name="Herman A."/>
            <person name="Mangelson H."/>
            <person name="Liachko I."/>
            <person name="Sullivan S."/>
            <person name="Sone E.D."/>
            <person name="Koren S."/>
            <person name="Silverstein K.A.T."/>
            <person name="Beckman K.B."/>
            <person name="Gohl D.M."/>
        </authorList>
    </citation>
    <scope>NUCLEOTIDE SEQUENCE</scope>
    <source>
        <strain evidence="3">Duluth1</strain>
        <tissue evidence="3">Whole animal</tissue>
    </source>
</reference>
<organism evidence="3 4">
    <name type="scientific">Dreissena polymorpha</name>
    <name type="common">Zebra mussel</name>
    <name type="synonym">Mytilus polymorpha</name>
    <dbReference type="NCBI Taxonomy" id="45954"/>
    <lineage>
        <taxon>Eukaryota</taxon>
        <taxon>Metazoa</taxon>
        <taxon>Spiralia</taxon>
        <taxon>Lophotrochozoa</taxon>
        <taxon>Mollusca</taxon>
        <taxon>Bivalvia</taxon>
        <taxon>Autobranchia</taxon>
        <taxon>Heteroconchia</taxon>
        <taxon>Euheterodonta</taxon>
        <taxon>Imparidentia</taxon>
        <taxon>Neoheterodontei</taxon>
        <taxon>Myida</taxon>
        <taxon>Dreissenoidea</taxon>
        <taxon>Dreissenidae</taxon>
        <taxon>Dreissena</taxon>
    </lineage>
</organism>
<comment type="cofactor">
    <cofactor evidence="1">
        <name>[4Fe-4S] cluster</name>
        <dbReference type="ChEBI" id="CHEBI:49883"/>
    </cofactor>
</comment>
<dbReference type="Proteomes" id="UP000828390">
    <property type="component" value="Unassembled WGS sequence"/>
</dbReference>
<reference evidence="3" key="2">
    <citation type="submission" date="2020-11" db="EMBL/GenBank/DDBJ databases">
        <authorList>
            <person name="McCartney M.A."/>
            <person name="Auch B."/>
            <person name="Kono T."/>
            <person name="Mallez S."/>
            <person name="Becker A."/>
            <person name="Gohl D.M."/>
            <person name="Silverstein K.A.T."/>
            <person name="Koren S."/>
            <person name="Bechman K.B."/>
            <person name="Herman A."/>
            <person name="Abrahante J.E."/>
            <person name="Garbe J."/>
        </authorList>
    </citation>
    <scope>NUCLEOTIDE SEQUENCE</scope>
    <source>
        <strain evidence="3">Duluth1</strain>
        <tissue evidence="3">Whole animal</tissue>
    </source>
</reference>
<protein>
    <submittedName>
        <fullName evidence="3">Uncharacterized protein</fullName>
    </submittedName>
</protein>
<dbReference type="InterPro" id="IPR051196">
    <property type="entry name" value="RSAD2/Viperin_antiviral"/>
</dbReference>
<dbReference type="GO" id="GO:0051539">
    <property type="term" value="F:4 iron, 4 sulfur cluster binding"/>
    <property type="evidence" value="ECO:0007669"/>
    <property type="project" value="UniProtKB-KW"/>
</dbReference>
<dbReference type="EMBL" id="JAIWYP010000013">
    <property type="protein sequence ID" value="KAH3716580.1"/>
    <property type="molecule type" value="Genomic_DNA"/>
</dbReference>
<keyword evidence="2" id="KW-0408">Iron</keyword>
<name>A0A9D4C3T2_DREPO</name>
<accession>A0A9D4C3T2</accession>